<proteinExistence type="predicted"/>
<reference evidence="1" key="2">
    <citation type="submission" date="2020-09" db="EMBL/GenBank/DDBJ databases">
        <authorList>
            <person name="Sun Q."/>
            <person name="Kim S."/>
        </authorList>
    </citation>
    <scope>NUCLEOTIDE SEQUENCE</scope>
    <source>
        <strain evidence="1">KCTC 42249</strain>
    </source>
</reference>
<protein>
    <submittedName>
        <fullName evidence="1">Uncharacterized protein</fullName>
    </submittedName>
</protein>
<gene>
    <name evidence="1" type="ORF">GCM10016234_04860</name>
</gene>
<dbReference type="AlphaFoldDB" id="A0A8J3DST1"/>
<name>A0A8J3DST1_9HYPH</name>
<evidence type="ECO:0000313" key="1">
    <source>
        <dbReference type="EMBL" id="GHD06968.1"/>
    </source>
</evidence>
<organism evidence="1 2">
    <name type="scientific">Tianweitania populi</name>
    <dbReference type="NCBI Taxonomy" id="1607949"/>
    <lineage>
        <taxon>Bacteria</taxon>
        <taxon>Pseudomonadati</taxon>
        <taxon>Pseudomonadota</taxon>
        <taxon>Alphaproteobacteria</taxon>
        <taxon>Hyphomicrobiales</taxon>
        <taxon>Phyllobacteriaceae</taxon>
        <taxon>Tianweitania</taxon>
    </lineage>
</organism>
<sequence length="73" mass="8082">MIQAIARSPMRGDEVVPIHVCDKPGRPGRSYLGDLAARDKVAERAGFRERRNPAISAQFSTIGSWIQAHEHCP</sequence>
<keyword evidence="2" id="KW-1185">Reference proteome</keyword>
<evidence type="ECO:0000313" key="2">
    <source>
        <dbReference type="Proteomes" id="UP000630142"/>
    </source>
</evidence>
<reference evidence="1" key="1">
    <citation type="journal article" date="2014" name="Int. J. Syst. Evol. Microbiol.">
        <title>Complete genome sequence of Corynebacterium casei LMG S-19264T (=DSM 44701T), isolated from a smear-ripened cheese.</title>
        <authorList>
            <consortium name="US DOE Joint Genome Institute (JGI-PGF)"/>
            <person name="Walter F."/>
            <person name="Albersmeier A."/>
            <person name="Kalinowski J."/>
            <person name="Ruckert C."/>
        </authorList>
    </citation>
    <scope>NUCLEOTIDE SEQUENCE</scope>
    <source>
        <strain evidence="1">KCTC 42249</strain>
    </source>
</reference>
<accession>A0A8J3DST1</accession>
<comment type="caution">
    <text evidence="1">The sequence shown here is derived from an EMBL/GenBank/DDBJ whole genome shotgun (WGS) entry which is preliminary data.</text>
</comment>
<dbReference type="Proteomes" id="UP000630142">
    <property type="component" value="Unassembled WGS sequence"/>
</dbReference>
<dbReference type="EMBL" id="BMZQ01000001">
    <property type="protein sequence ID" value="GHD06968.1"/>
    <property type="molecule type" value="Genomic_DNA"/>
</dbReference>